<organism evidence="1 2">
    <name type="scientific">Candidatus Brocadia carolinensis</name>
    <dbReference type="NCBI Taxonomy" id="1004156"/>
    <lineage>
        <taxon>Bacteria</taxon>
        <taxon>Pseudomonadati</taxon>
        <taxon>Planctomycetota</taxon>
        <taxon>Candidatus Brocadiia</taxon>
        <taxon>Candidatus Brocadiales</taxon>
        <taxon>Candidatus Brocadiaceae</taxon>
        <taxon>Candidatus Brocadia</taxon>
    </lineage>
</organism>
<dbReference type="InterPro" id="IPR024069">
    <property type="entry name" value="AF2212-like_dom_sf"/>
</dbReference>
<dbReference type="STRING" id="1004156.AYP45_08105"/>
<dbReference type="EMBL" id="AYTS01000072">
    <property type="protein sequence ID" value="OOP56617.1"/>
    <property type="molecule type" value="Genomic_DNA"/>
</dbReference>
<evidence type="ECO:0000313" key="2">
    <source>
        <dbReference type="Proteomes" id="UP000189681"/>
    </source>
</evidence>
<name>A0A1V4AU39_9BACT</name>
<dbReference type="Gene3D" id="4.10.1150.10">
    <property type="entry name" value="AF2212/PG0164-like"/>
    <property type="match status" value="1"/>
</dbReference>
<evidence type="ECO:0000313" key="1">
    <source>
        <dbReference type="EMBL" id="OOP56617.1"/>
    </source>
</evidence>
<comment type="caution">
    <text evidence="1">The sequence shown here is derived from an EMBL/GenBank/DDBJ whole genome shotgun (WGS) entry which is preliminary data.</text>
</comment>
<accession>A0A1V4AU39</accession>
<reference evidence="1 2" key="1">
    <citation type="journal article" date="2017" name="Water Res.">
        <title>Discovery and metagenomic analysis of an anammox bacterial enrichment related to Candidatus "Brocadia caroliniensis" in a full-scale glycerol-fed nitritation-denitritation separate centrate treatment process.</title>
        <authorList>
            <person name="Park H."/>
            <person name="Brotto A.C."/>
            <person name="van Loosdrecht M.C."/>
            <person name="Chandran K."/>
        </authorList>
    </citation>
    <scope>NUCLEOTIDE SEQUENCE [LARGE SCALE GENOMIC DNA]</scope>
    <source>
        <strain evidence="1">26THWARD</strain>
    </source>
</reference>
<dbReference type="SUPFAM" id="SSF141694">
    <property type="entry name" value="AF2212/PG0164-like"/>
    <property type="match status" value="1"/>
</dbReference>
<evidence type="ECO:0008006" key="3">
    <source>
        <dbReference type="Google" id="ProtNLM"/>
    </source>
</evidence>
<protein>
    <recommendedName>
        <fullName evidence="3">DUF104 domain-containing protein</fullName>
    </recommendedName>
</protein>
<sequence>MSKTLHVIFDGKVLRPEGPVDLKPNTHYVVTIEREEKSGTQDLWNVLGNFAGKVEGPEDWSQEHDHYLYGTPKRGKG</sequence>
<dbReference type="Proteomes" id="UP000189681">
    <property type="component" value="Unassembled WGS sequence"/>
</dbReference>
<proteinExistence type="predicted"/>
<dbReference type="InterPro" id="IPR008203">
    <property type="entry name" value="AF2212-like"/>
</dbReference>
<dbReference type="AlphaFoldDB" id="A0A1V4AU39"/>
<gene>
    <name evidence="1" type="ORF">AYP45_08105</name>
</gene>
<dbReference type="Pfam" id="PF01954">
    <property type="entry name" value="AF2212-like"/>
    <property type="match status" value="1"/>
</dbReference>